<feature type="compositionally biased region" description="Low complexity" evidence="5">
    <location>
        <begin position="1991"/>
        <end position="2030"/>
    </location>
</feature>
<feature type="region of interest" description="Disordered" evidence="5">
    <location>
        <begin position="767"/>
        <end position="833"/>
    </location>
</feature>
<evidence type="ECO:0000259" key="7">
    <source>
        <dbReference type="Pfam" id="PF25481"/>
    </source>
</evidence>
<feature type="coiled-coil region" evidence="4">
    <location>
        <begin position="284"/>
        <end position="329"/>
    </location>
</feature>
<comment type="caution">
    <text evidence="9">The sequence shown here is derived from an EMBL/GenBank/DDBJ whole genome shotgun (WGS) entry which is preliminary data.</text>
</comment>
<evidence type="ECO:0000313" key="10">
    <source>
        <dbReference type="Proteomes" id="UP001190700"/>
    </source>
</evidence>
<dbReference type="Pfam" id="PF25481">
    <property type="entry name" value="Nucleoprot-TPR"/>
    <property type="match status" value="1"/>
</dbReference>
<gene>
    <name evidence="9" type="ORF">CYMTET_29573</name>
</gene>
<feature type="coiled-coil region" evidence="4">
    <location>
        <begin position="1194"/>
        <end position="1224"/>
    </location>
</feature>
<feature type="compositionally biased region" description="Polar residues" evidence="5">
    <location>
        <begin position="1696"/>
        <end position="1715"/>
    </location>
</feature>
<dbReference type="Proteomes" id="UP001190700">
    <property type="component" value="Unassembled WGS sequence"/>
</dbReference>
<feature type="compositionally biased region" description="Low complexity" evidence="5">
    <location>
        <begin position="1674"/>
        <end position="1687"/>
    </location>
</feature>
<dbReference type="PANTHER" id="PTHR18898">
    <property type="entry name" value="NUCLEOPROTEIN TPR-RELATED"/>
    <property type="match status" value="1"/>
</dbReference>
<feature type="coiled-coil region" evidence="4">
    <location>
        <begin position="519"/>
        <end position="586"/>
    </location>
</feature>
<feature type="coiled-coil region" evidence="4">
    <location>
        <begin position="948"/>
        <end position="990"/>
    </location>
</feature>
<feature type="compositionally biased region" description="Basic and acidic residues" evidence="5">
    <location>
        <begin position="809"/>
        <end position="833"/>
    </location>
</feature>
<feature type="region of interest" description="Disordered" evidence="5">
    <location>
        <begin position="1787"/>
        <end position="1899"/>
    </location>
</feature>
<feature type="compositionally biased region" description="Polar residues" evidence="5">
    <location>
        <begin position="2031"/>
        <end position="2049"/>
    </location>
</feature>
<accession>A0AAE0FKS0</accession>
<evidence type="ECO:0000259" key="8">
    <source>
        <dbReference type="Pfam" id="PF25785"/>
    </source>
</evidence>
<feature type="compositionally biased region" description="Low complexity" evidence="5">
    <location>
        <begin position="1569"/>
        <end position="1597"/>
    </location>
</feature>
<dbReference type="PANTHER" id="PTHR18898:SF2">
    <property type="entry name" value="NUCLEOPROTEIN TPR"/>
    <property type="match status" value="1"/>
</dbReference>
<feature type="coiled-coil region" evidence="4">
    <location>
        <begin position="13"/>
        <end position="58"/>
    </location>
</feature>
<comment type="subcellular location">
    <subcellularLocation>
        <location evidence="1">Nucleus</location>
    </subcellularLocation>
</comment>
<dbReference type="EMBL" id="LGRX02016848">
    <property type="protein sequence ID" value="KAK3261522.1"/>
    <property type="molecule type" value="Genomic_DNA"/>
</dbReference>
<feature type="domain" description="Nucleoprotein TPR/MLP1-2" evidence="6">
    <location>
        <begin position="1017"/>
        <end position="1142"/>
    </location>
</feature>
<evidence type="ECO:0000256" key="4">
    <source>
        <dbReference type="SAM" id="Coils"/>
    </source>
</evidence>
<feature type="compositionally biased region" description="Basic and acidic residues" evidence="5">
    <location>
        <begin position="443"/>
        <end position="463"/>
    </location>
</feature>
<keyword evidence="2 4" id="KW-0175">Coiled coil</keyword>
<proteinExistence type="predicted"/>
<evidence type="ECO:0000256" key="5">
    <source>
        <dbReference type="SAM" id="MobiDB-lite"/>
    </source>
</evidence>
<feature type="compositionally biased region" description="Basic and acidic residues" evidence="5">
    <location>
        <begin position="249"/>
        <end position="261"/>
    </location>
</feature>
<protein>
    <recommendedName>
        <fullName evidence="11">Nucleoprotein TPR/MLP1 domain-containing protein</fullName>
    </recommendedName>
</protein>
<feature type="compositionally biased region" description="Basic and acidic residues" evidence="5">
    <location>
        <begin position="407"/>
        <end position="435"/>
    </location>
</feature>
<evidence type="ECO:0000256" key="2">
    <source>
        <dbReference type="ARBA" id="ARBA00023054"/>
    </source>
</evidence>
<dbReference type="InterPro" id="IPR012929">
    <property type="entry name" value="Nucleoprot-TPR/MLP1-2_dom"/>
</dbReference>
<reference evidence="9 10" key="1">
    <citation type="journal article" date="2015" name="Genome Biol. Evol.">
        <title>Comparative Genomics of a Bacterivorous Green Alga Reveals Evolutionary Causalities and Consequences of Phago-Mixotrophic Mode of Nutrition.</title>
        <authorList>
            <person name="Burns J.A."/>
            <person name="Paasch A."/>
            <person name="Narechania A."/>
            <person name="Kim E."/>
        </authorList>
    </citation>
    <scope>NUCLEOTIDE SEQUENCE [LARGE SCALE GENOMIC DNA]</scope>
    <source>
        <strain evidence="9 10">PLY_AMNH</strain>
    </source>
</reference>
<evidence type="ECO:0000313" key="9">
    <source>
        <dbReference type="EMBL" id="KAK3261522.1"/>
    </source>
</evidence>
<sequence length="2170" mass="233942">MERLGASSDSETVKTLQNDIKKIQAQYEAAVLNAEHSSQAVEQRYNVLAEELSQVKRAKAELCKVHEEDGAKYATLQTETYSLKAKLVDLESEKQRQEVRIREADIEKRNLLEKCQQKDAEISEKNVTTQSYLDKIVTLSEDRSQIEGSLNAARREQRAAQAAQMRVEQEKQSIKQHSDWLAEELATKSQALLGERKRASSEVEALNQQLADALSKAESLSHKLIDLQEKFDSSEQALERAHEEILDLKKQSSDTNERAEQQRSTADRLSTLYKEKSEERANKVVELEGVITAMQEQLEEQKNAFDEALSAANEAREAAEAEASERRTQLERTVKAAAAGASPVSQIGSPAFESPIPMSVSKEGLTLTSMYSRYAETADALRLERAENRRLQAYLSDILQELEQKAPRIQEQREEQERMREELSQMEQRVQESKIDSQQLESQLDKAEAERARSERERERHETLTADLSRQVAVLLNELEEMRSAGQGARGVPASMARDSSALTAGQVISEQLVEFRNIQELQENNQKLLAVVRQLSDESEREQADLKEQFEKELQAHTVKASKELEELRVKREQQQELVEQIVRQRDMYKTMLHTATTGVPDAVANGAAAATSGNAVMPGPDTAALHKEAQAELERYKEETAKTLDYLRSEMEKYRAEAATCRTDAAKAKADAEFHQQRYTRLMDSSTSQQKELENLMKRNAEAALSITEHQRTLRQAEYAREAAEDELRVAQREKAGLEAEKSLLVAAEERMAKELREVAEDRARLAGSVEASKQVSEARESEAEARRETLAAETERLQKEWASVSKDLDSERTRNRDMTSAAEKKLSEERQRVIDASKSLECAVEARASAEKSAEVLEARVAGLQSQLAKAEEQVALALRGGPEALQGVDEARGEEQGTGAVSKERERELLAAAVSAKEDAAVAQQAAAAAAGHMEHFKMIAEKNEECLKDMQEAHDKFKQLANEAAEKATAEIAALLQSKTEAEAKLGAMSGDYLTETEALRKAKLEAVTESEQTKVALSSKQQELEILQKQIDALQADVGNYQKQWRTAQGSYEQEVVQHAEDIRRMNAAEAEVEQARGSVRGAQTAADDARAELSAAELRWEAEKARITGGREDAEKQLAALQQQNQLLHGQLESMAKEATERDAAVAEDVAGQPGAEGSQSAEGGGVGPAKATSNLTELMGYLRREKEMLECKLLLAEQERVRMQEASEQSKRLAADAESRLAIEQERAKSSVKESSDHAELMSKIEHLNVLRESNTQLRAENQRYAMNIRELKLEVKALEEQAEPMRKDLAMLRAGDKAHAEEVAKLKEDTAHWEKRATEMMAKYGQVDLKEYERVKEAASLVEKEKEELSSQLKVVTERDTKNEQQLAIARKQINLFNPNKLHPKEWQRLQEEKNKRLADLEEQVQGSENTAKEAATAATAQVALEAEKVKLQAELEKAQKSAEALQAEKVKLQAEKAEAVKAAAQAPPAEAAKADGAEKADGNDALKATIESLSAAKEENQKVLGENLKQKQQIQMLLSKLRSAGPLIKQKDATIAELRSELDTLKPPMEEGETPTPSVDAVEGDAAAEAMGIDAAPAPEAAPALSAEPKEEVKEAVPATVEEPAPAVPAASDTTMSQMDALRARALAKMAKPDSPAPAAPAAAEPPTAGKRGPRDGGGGAGGATPPAKRTRAAAPTFGIAPSADKTPTSGTAEASPTTPASLSTIPPAATPPVAAVTPLSADAAVFTPVIASSQPPAAAVIPPAAAEVTVAEGELAQEANPVEAEPVAAEAMEAVEAGGAESAAAEVSDEGAAAAPKEVPAGESRAEAEEMQAEEAEEAVAEMTPAEVESEMEAPEGQDVEPEEVQDLEDGEMPSEEAAEPGPRDEAPPAATPVQPQRLPPNHLRPPWHPPKVCMLQLPGRGFWGKAGDSCIWAQLELMEMLGRSVDVGLGGQEAASLEPVAPASPVKEAQKPPGRIITLASSRPGTLPAVAAAQQAAANALAPTDAPATEPQAAAEAQVADAREPVAAARGEAAAGAAKTSTLTRVRSGQGQKQSPQLGVRGGGVARAGSGRGAGRKAAQQMLQQAVAQVAGSPAGGARAAGRGGQPSPRAGRTGKGEGKGGGRGAKTSPGGKAGRGQAQKRKSAEKGAGKSGPSNDGDDGGSAPVSNKFAALEDQAE</sequence>
<feature type="compositionally biased region" description="Basic and acidic residues" evidence="5">
    <location>
        <begin position="1482"/>
        <end position="1494"/>
    </location>
</feature>
<feature type="compositionally biased region" description="Low complexity" evidence="5">
    <location>
        <begin position="1629"/>
        <end position="1644"/>
    </location>
</feature>
<dbReference type="GO" id="GO:0006606">
    <property type="term" value="P:protein import into nucleus"/>
    <property type="evidence" value="ECO:0007669"/>
    <property type="project" value="InterPro"/>
</dbReference>
<dbReference type="GO" id="GO:0005643">
    <property type="term" value="C:nuclear pore"/>
    <property type="evidence" value="ECO:0007669"/>
    <property type="project" value="TreeGrafter"/>
</dbReference>
<feature type="region of interest" description="Disordered" evidence="5">
    <location>
        <begin position="1991"/>
        <end position="2170"/>
    </location>
</feature>
<feature type="domain" description="Nucleoprotein TPR/MPL1" evidence="7">
    <location>
        <begin position="158"/>
        <end position="232"/>
    </location>
</feature>
<feature type="coiled-coil region" evidence="4">
    <location>
        <begin position="1400"/>
        <end position="1472"/>
    </location>
</feature>
<dbReference type="InterPro" id="IPR057577">
    <property type="entry name" value="Nucleoprot-TPR/MLP1_dom"/>
</dbReference>
<evidence type="ECO:0000256" key="1">
    <source>
        <dbReference type="ARBA" id="ARBA00004123"/>
    </source>
</evidence>
<dbReference type="InterPro" id="IPR057974">
    <property type="entry name" value="NUA/TPR/MLP1-2-like_dom"/>
</dbReference>
<feature type="compositionally biased region" description="Gly residues" evidence="5">
    <location>
        <begin position="2052"/>
        <end position="2065"/>
    </location>
</feature>
<feature type="compositionally biased region" description="Low complexity" evidence="5">
    <location>
        <begin position="2068"/>
        <end position="2104"/>
    </location>
</feature>
<keyword evidence="10" id="KW-1185">Reference proteome</keyword>
<feature type="region of interest" description="Disordered" evidence="5">
    <location>
        <begin position="407"/>
        <end position="463"/>
    </location>
</feature>
<dbReference type="Pfam" id="PF07926">
    <property type="entry name" value="TPR_MLP1_2"/>
    <property type="match status" value="1"/>
</dbReference>
<keyword evidence="3" id="KW-0539">Nucleus</keyword>
<evidence type="ECO:0008006" key="11">
    <source>
        <dbReference type="Google" id="ProtNLM"/>
    </source>
</evidence>
<dbReference type="GO" id="GO:0017056">
    <property type="term" value="F:structural constituent of nuclear pore"/>
    <property type="evidence" value="ECO:0007669"/>
    <property type="project" value="TreeGrafter"/>
</dbReference>
<feature type="compositionally biased region" description="Acidic residues" evidence="5">
    <location>
        <begin position="1839"/>
        <end position="1870"/>
    </location>
</feature>
<name>A0AAE0FKS0_9CHLO</name>
<feature type="region of interest" description="Disordered" evidence="5">
    <location>
        <begin position="1473"/>
        <end position="1495"/>
    </location>
</feature>
<feature type="compositionally biased region" description="Basic and acidic residues" evidence="5">
    <location>
        <begin position="1143"/>
        <end position="1152"/>
    </location>
</feature>
<feature type="domain" description="NUA/TPR/MLP1-2-like" evidence="8">
    <location>
        <begin position="443"/>
        <end position="544"/>
    </location>
</feature>
<dbReference type="Pfam" id="PF25785">
    <property type="entry name" value="TPR"/>
    <property type="match status" value="1"/>
</dbReference>
<feature type="coiled-coil region" evidence="4">
    <location>
        <begin position="843"/>
        <end position="877"/>
    </location>
</feature>
<feature type="compositionally biased region" description="Low complexity" evidence="5">
    <location>
        <begin position="1650"/>
        <end position="1661"/>
    </location>
</feature>
<feature type="compositionally biased region" description="Low complexity" evidence="5">
    <location>
        <begin position="1606"/>
        <end position="1621"/>
    </location>
</feature>
<feature type="coiled-coil region" evidence="4">
    <location>
        <begin position="87"/>
        <end position="121"/>
    </location>
</feature>
<feature type="coiled-coil region" evidence="4">
    <location>
        <begin position="1341"/>
        <end position="1368"/>
    </location>
</feature>
<feature type="region of interest" description="Disordered" evidence="5">
    <location>
        <begin position="249"/>
        <end position="274"/>
    </location>
</feature>
<feature type="coiled-coil region" evidence="4">
    <location>
        <begin position="1263"/>
        <end position="1297"/>
    </location>
</feature>
<dbReference type="GO" id="GO:0006406">
    <property type="term" value="P:mRNA export from nucleus"/>
    <property type="evidence" value="ECO:0007669"/>
    <property type="project" value="TreeGrafter"/>
</dbReference>
<feature type="compositionally biased region" description="Acidic residues" evidence="5">
    <location>
        <begin position="1820"/>
        <end position="1831"/>
    </location>
</feature>
<feature type="compositionally biased region" description="Basic and acidic residues" evidence="5">
    <location>
        <begin position="779"/>
        <end position="802"/>
    </location>
</feature>
<feature type="compositionally biased region" description="Low complexity" evidence="5">
    <location>
        <begin position="1787"/>
        <end position="1807"/>
    </location>
</feature>
<feature type="region of interest" description="Disordered" evidence="5">
    <location>
        <begin position="1143"/>
        <end position="1179"/>
    </location>
</feature>
<evidence type="ECO:0000259" key="6">
    <source>
        <dbReference type="Pfam" id="PF07926"/>
    </source>
</evidence>
<organism evidence="9 10">
    <name type="scientific">Cymbomonas tetramitiformis</name>
    <dbReference type="NCBI Taxonomy" id="36881"/>
    <lineage>
        <taxon>Eukaryota</taxon>
        <taxon>Viridiplantae</taxon>
        <taxon>Chlorophyta</taxon>
        <taxon>Pyramimonadophyceae</taxon>
        <taxon>Pyramimonadales</taxon>
        <taxon>Pyramimonadaceae</taxon>
        <taxon>Cymbomonas</taxon>
    </lineage>
</organism>
<feature type="region of interest" description="Disordered" evidence="5">
    <location>
        <begin position="1551"/>
        <end position="1724"/>
    </location>
</feature>
<evidence type="ECO:0000256" key="3">
    <source>
        <dbReference type="ARBA" id="ARBA00023242"/>
    </source>
</evidence>